<organism evidence="3 4">
    <name type="scientific">Noviherbaspirillum suwonense</name>
    <dbReference type="NCBI Taxonomy" id="1224511"/>
    <lineage>
        <taxon>Bacteria</taxon>
        <taxon>Pseudomonadati</taxon>
        <taxon>Pseudomonadota</taxon>
        <taxon>Betaproteobacteria</taxon>
        <taxon>Burkholderiales</taxon>
        <taxon>Oxalobacteraceae</taxon>
        <taxon>Noviherbaspirillum</taxon>
    </lineage>
</organism>
<dbReference type="PROSITE" id="PS50234">
    <property type="entry name" value="VWFA"/>
    <property type="match status" value="1"/>
</dbReference>
<dbReference type="CDD" id="cd01454">
    <property type="entry name" value="vWA_norD_type"/>
    <property type="match status" value="1"/>
</dbReference>
<dbReference type="SMART" id="SM00327">
    <property type="entry name" value="VWA"/>
    <property type="match status" value="1"/>
</dbReference>
<sequence length="562" mass="61985">MEAGFDNAAKRLHPYLRALWGRELRLHPYDRPLQQQRPYLSELGIHLPPSWHAGQGGQAFTLYRAAATHAAAHLAYSHHRFERRSLKPVQIVLVSLLEDARVEQLAIDAFPGLRRLWLQCFPPLAGRDDSFAALALRLSRSLLDPGYEDGNPWIARAKRLYAASQAHGPDPAALREVGSVLGNDIGQMRLQFNAKTYLVEPPYRDDNASLWDSDQPPSETRIEQQDLAADASTAGAPPQQAPGEHGREASAREVASGADEQPAQPLARYPEWDSRIGAMRPHWCSVFEPAMARADPAPLQAAMARHAPLAARLARLIRAHRIRQPARLRRQPEGDRFDLDALVDAAIAVRAGIQPDNRVYMRTLHEKRALSALVLLDLSASTNERRGDASMLTAIREAAVLLAGAMAQNGDRYALHGFRSSGRHEVNYLNIKDFGEDFGDAALSRLAAIHGAQSTRIGAALRHAARRLADDPGSRGKQQLVLVVTDGEPHDIDIFHPGYLARDARQAVREAASAGVHVFCVAVDSQADGYVRTIFGENNYLVMDDVADLPEKLPGLYLRLTR</sequence>
<dbReference type="RefSeq" id="WP_283442858.1">
    <property type="nucleotide sequence ID" value="NZ_FXUL01000010.1"/>
</dbReference>
<dbReference type="InterPro" id="IPR036465">
    <property type="entry name" value="vWFA_dom_sf"/>
</dbReference>
<gene>
    <name evidence="3" type="ORF">SAMN06295970_1109</name>
</gene>
<dbReference type="PANTHER" id="PTHR41248">
    <property type="entry name" value="NORD PROTEIN"/>
    <property type="match status" value="1"/>
</dbReference>
<protein>
    <submittedName>
        <fullName evidence="3">von Willebrand factor type A domain-containing protein</fullName>
    </submittedName>
</protein>
<dbReference type="Gene3D" id="3.40.50.410">
    <property type="entry name" value="von Willebrand factor, type A domain"/>
    <property type="match status" value="1"/>
</dbReference>
<keyword evidence="4" id="KW-1185">Reference proteome</keyword>
<dbReference type="Pfam" id="PF00092">
    <property type="entry name" value="VWA"/>
    <property type="match status" value="1"/>
</dbReference>
<evidence type="ECO:0000259" key="2">
    <source>
        <dbReference type="PROSITE" id="PS50234"/>
    </source>
</evidence>
<evidence type="ECO:0000313" key="3">
    <source>
        <dbReference type="EMBL" id="SMP64432.1"/>
    </source>
</evidence>
<dbReference type="InterPro" id="IPR002035">
    <property type="entry name" value="VWF_A"/>
</dbReference>
<evidence type="ECO:0000256" key="1">
    <source>
        <dbReference type="SAM" id="MobiDB-lite"/>
    </source>
</evidence>
<dbReference type="SUPFAM" id="SSF53300">
    <property type="entry name" value="vWA-like"/>
    <property type="match status" value="1"/>
</dbReference>
<dbReference type="EMBL" id="FXUL01000010">
    <property type="protein sequence ID" value="SMP64432.1"/>
    <property type="molecule type" value="Genomic_DNA"/>
</dbReference>
<feature type="domain" description="VWFA" evidence="2">
    <location>
        <begin position="371"/>
        <end position="560"/>
    </location>
</feature>
<feature type="region of interest" description="Disordered" evidence="1">
    <location>
        <begin position="206"/>
        <end position="266"/>
    </location>
</feature>
<dbReference type="PANTHER" id="PTHR41248:SF1">
    <property type="entry name" value="NORD PROTEIN"/>
    <property type="match status" value="1"/>
</dbReference>
<dbReference type="Proteomes" id="UP001158049">
    <property type="component" value="Unassembled WGS sequence"/>
</dbReference>
<dbReference type="InterPro" id="IPR051928">
    <property type="entry name" value="NorD/CobT"/>
</dbReference>
<name>A0ABY1QBV9_9BURK</name>
<comment type="caution">
    <text evidence="3">The sequence shown here is derived from an EMBL/GenBank/DDBJ whole genome shotgun (WGS) entry which is preliminary data.</text>
</comment>
<accession>A0ABY1QBV9</accession>
<proteinExistence type="predicted"/>
<reference evidence="3 4" key="1">
    <citation type="submission" date="2017-05" db="EMBL/GenBank/DDBJ databases">
        <authorList>
            <person name="Varghese N."/>
            <person name="Submissions S."/>
        </authorList>
    </citation>
    <scope>NUCLEOTIDE SEQUENCE [LARGE SCALE GENOMIC DNA]</scope>
    <source>
        <strain evidence="3 4">DSM 26001</strain>
    </source>
</reference>
<evidence type="ECO:0000313" key="4">
    <source>
        <dbReference type="Proteomes" id="UP001158049"/>
    </source>
</evidence>